<feature type="binding site" evidence="5">
    <location>
        <position position="257"/>
    </location>
    <ligand>
        <name>NAD(+)</name>
        <dbReference type="ChEBI" id="CHEBI:57540"/>
    </ligand>
</feature>
<feature type="active site" evidence="5">
    <location>
        <position position="237"/>
    </location>
</feature>
<gene>
    <name evidence="5" type="primary">pdxB</name>
    <name evidence="9" type="ORF">H8792_007535</name>
</gene>
<comment type="caution">
    <text evidence="5">Lacks conserved residue(s) required for the propagation of feature annotation.</text>
</comment>
<dbReference type="Pfam" id="PF11890">
    <property type="entry name" value="DUF3410"/>
    <property type="match status" value="1"/>
</dbReference>
<organism evidence="9 10">
    <name type="scientific">Thiomicrorhabdus heinhorstiae</name>
    <dbReference type="NCBI Taxonomy" id="2748010"/>
    <lineage>
        <taxon>Bacteria</taxon>
        <taxon>Pseudomonadati</taxon>
        <taxon>Pseudomonadota</taxon>
        <taxon>Gammaproteobacteria</taxon>
        <taxon>Thiotrichales</taxon>
        <taxon>Piscirickettsiaceae</taxon>
        <taxon>Thiomicrorhabdus</taxon>
    </lineage>
</organism>
<keyword evidence="4 5" id="KW-0664">Pyridoxine biosynthesis</keyword>
<dbReference type="HAMAP" id="MF_01825">
    <property type="entry name" value="PdxB"/>
    <property type="match status" value="1"/>
</dbReference>
<dbReference type="Gene3D" id="3.40.50.720">
    <property type="entry name" value="NAD(P)-binding Rossmann-like Domain"/>
    <property type="match status" value="2"/>
</dbReference>
<sequence length="378" mass="42885">MPTRQIVIDDAVPYAADMFGHLGEITLLPGKKITPSDVQNADALIVRSRTQVNQNLLTNSRVQFVGSTVVGLDHIDQTYLQKNDIHFYSAQGCNANSVAEYVIHVLFDLAERHGFDLQHKTLGIIGVGNVGGRLYQKAQNLGIKCLLNDPPRERDPKDNELNFVDLDQCLTADIITVHTPLYMSGVDCTYNLINAEHISRLSPEQILINAARGGIINEAAWAAQPLQAIVVDCWENEPNIDETLYRSADLATPHIAGHSLEAKIAGGEMVYRQLCRHWQIEPQNNWQTLLPPDPQPIEIDSRTESSQTKLHRLFKEVYNPYNDDSAIRDKQIQKVHLAFEDYRRTYPLRREWHRHRVQNIKTPHLAKLLKSLKFIIDG</sequence>
<proteinExistence type="inferred from homology"/>
<dbReference type="InterPro" id="IPR038251">
    <property type="entry name" value="PdxB_dimer_sf"/>
</dbReference>
<comment type="pathway">
    <text evidence="5">Cofactor biosynthesis; pyridoxine 5'-phosphate biosynthesis; pyridoxine 5'-phosphate from D-erythrose 4-phosphate: step 2/5.</text>
</comment>
<dbReference type="Gene3D" id="3.30.1370.170">
    <property type="match status" value="1"/>
</dbReference>
<evidence type="ECO:0000256" key="2">
    <source>
        <dbReference type="ARBA" id="ARBA00023002"/>
    </source>
</evidence>
<dbReference type="InterPro" id="IPR050418">
    <property type="entry name" value="D-iso_2-hydroxyacid_DH_PdxB"/>
</dbReference>
<evidence type="ECO:0000313" key="10">
    <source>
        <dbReference type="Proteomes" id="UP001193680"/>
    </source>
</evidence>
<dbReference type="CDD" id="cd12158">
    <property type="entry name" value="ErythrP_dh"/>
    <property type="match status" value="1"/>
</dbReference>
<protein>
    <recommendedName>
        <fullName evidence="5">Erythronate-4-phosphate dehydrogenase</fullName>
        <ecNumber evidence="5">1.1.1.290</ecNumber>
    </recommendedName>
</protein>
<evidence type="ECO:0000259" key="7">
    <source>
        <dbReference type="Pfam" id="PF02826"/>
    </source>
</evidence>
<feature type="active site" description="Proton donor" evidence="5">
    <location>
        <position position="254"/>
    </location>
</feature>
<dbReference type="RefSeq" id="WP_185978334.1">
    <property type="nucleotide sequence ID" value="NZ_JACBGI020000013.1"/>
</dbReference>
<evidence type="ECO:0000259" key="6">
    <source>
        <dbReference type="Pfam" id="PF00389"/>
    </source>
</evidence>
<comment type="subunit">
    <text evidence="5">Homodimer.</text>
</comment>
<dbReference type="InterPro" id="IPR006139">
    <property type="entry name" value="D-isomer_2_OHA_DH_cat_dom"/>
</dbReference>
<feature type="domain" description="Erythronate-4-phosphate dehydrogenase dimerisation" evidence="8">
    <location>
        <begin position="294"/>
        <end position="368"/>
    </location>
</feature>
<evidence type="ECO:0000259" key="8">
    <source>
        <dbReference type="Pfam" id="PF11890"/>
    </source>
</evidence>
<evidence type="ECO:0000313" key="9">
    <source>
        <dbReference type="EMBL" id="MBF6058189.1"/>
    </source>
</evidence>
<dbReference type="EMBL" id="JACBGI020000013">
    <property type="protein sequence ID" value="MBF6058189.1"/>
    <property type="molecule type" value="Genomic_DNA"/>
</dbReference>
<comment type="subcellular location">
    <subcellularLocation>
        <location evidence="5">Cytoplasm</location>
    </subcellularLocation>
</comment>
<dbReference type="PANTHER" id="PTHR43761:SF1">
    <property type="entry name" value="D-ISOMER SPECIFIC 2-HYDROXYACID DEHYDROGENASE CATALYTIC DOMAIN-CONTAINING PROTEIN-RELATED"/>
    <property type="match status" value="1"/>
</dbReference>
<keyword evidence="1 5" id="KW-0963">Cytoplasm</keyword>
<comment type="function">
    <text evidence="5">Catalyzes the oxidation of erythronate-4-phosphate to 3-hydroxy-2-oxo-4-phosphonooxybutanoate.</text>
</comment>
<evidence type="ECO:0000256" key="3">
    <source>
        <dbReference type="ARBA" id="ARBA00023027"/>
    </source>
</evidence>
<feature type="active site" evidence="5">
    <location>
        <position position="212"/>
    </location>
</feature>
<dbReference type="SUPFAM" id="SSF51735">
    <property type="entry name" value="NAD(P)-binding Rossmann-fold domains"/>
    <property type="match status" value="1"/>
</dbReference>
<comment type="caution">
    <text evidence="9">The sequence shown here is derived from an EMBL/GenBank/DDBJ whole genome shotgun (WGS) entry which is preliminary data.</text>
</comment>
<feature type="binding site" evidence="5">
    <location>
        <position position="179"/>
    </location>
    <ligand>
        <name>NAD(+)</name>
        <dbReference type="ChEBI" id="CHEBI:57540"/>
    </ligand>
</feature>
<accession>A0ABS0BWM7</accession>
<keyword evidence="3 5" id="KW-0520">NAD</keyword>
<dbReference type="InterPro" id="IPR036291">
    <property type="entry name" value="NAD(P)-bd_dom_sf"/>
</dbReference>
<evidence type="ECO:0000256" key="1">
    <source>
        <dbReference type="ARBA" id="ARBA00022490"/>
    </source>
</evidence>
<feature type="domain" description="D-isomer specific 2-hydroxyacid dehydrogenase NAD-binding" evidence="7">
    <location>
        <begin position="111"/>
        <end position="256"/>
    </location>
</feature>
<name>A0ABS0BWM7_9GAMM</name>
<dbReference type="PANTHER" id="PTHR43761">
    <property type="entry name" value="D-ISOMER SPECIFIC 2-HYDROXYACID DEHYDROGENASE FAMILY PROTEIN (AFU_ORTHOLOGUE AFUA_1G13630)"/>
    <property type="match status" value="1"/>
</dbReference>
<dbReference type="InterPro" id="IPR024531">
    <property type="entry name" value="Erythronate-4-P_DHase_dimer"/>
</dbReference>
<evidence type="ECO:0000256" key="5">
    <source>
        <dbReference type="HAMAP-Rule" id="MF_01825"/>
    </source>
</evidence>
<dbReference type="Pfam" id="PF00389">
    <property type="entry name" value="2-Hacid_dh"/>
    <property type="match status" value="1"/>
</dbReference>
<dbReference type="Proteomes" id="UP001193680">
    <property type="component" value="Unassembled WGS sequence"/>
</dbReference>
<feature type="binding site" evidence="5">
    <location>
        <position position="232"/>
    </location>
    <ligand>
        <name>NAD(+)</name>
        <dbReference type="ChEBI" id="CHEBI:57540"/>
    </ligand>
</feature>
<feature type="binding site" evidence="5">
    <location>
        <position position="149"/>
    </location>
    <ligand>
        <name>NAD(+)</name>
        <dbReference type="ChEBI" id="CHEBI:57540"/>
    </ligand>
</feature>
<dbReference type="Pfam" id="PF02826">
    <property type="entry name" value="2-Hacid_dh_C"/>
    <property type="match status" value="1"/>
</dbReference>
<feature type="binding site" evidence="5">
    <location>
        <position position="48"/>
    </location>
    <ligand>
        <name>substrate</name>
    </ligand>
</feature>
<keyword evidence="10" id="KW-1185">Reference proteome</keyword>
<dbReference type="EC" id="1.1.1.290" evidence="5"/>
<dbReference type="SUPFAM" id="SSF52283">
    <property type="entry name" value="Formate/glycerate dehydrogenase catalytic domain-like"/>
    <property type="match status" value="1"/>
</dbReference>
<feature type="domain" description="D-isomer specific 2-hydroxyacid dehydrogenase catalytic" evidence="6">
    <location>
        <begin position="31"/>
        <end position="279"/>
    </location>
</feature>
<keyword evidence="2 5" id="KW-0560">Oxidoreductase</keyword>
<comment type="catalytic activity">
    <reaction evidence="5">
        <text>4-phospho-D-erythronate + NAD(+) = (R)-3-hydroxy-2-oxo-4-phosphooxybutanoate + NADH + H(+)</text>
        <dbReference type="Rhea" id="RHEA:18829"/>
        <dbReference type="ChEBI" id="CHEBI:15378"/>
        <dbReference type="ChEBI" id="CHEBI:57540"/>
        <dbReference type="ChEBI" id="CHEBI:57945"/>
        <dbReference type="ChEBI" id="CHEBI:58538"/>
        <dbReference type="ChEBI" id="CHEBI:58766"/>
        <dbReference type="EC" id="1.1.1.290"/>
    </reaction>
</comment>
<dbReference type="InterPro" id="IPR020921">
    <property type="entry name" value="Erythronate-4-P_DHase"/>
</dbReference>
<evidence type="ECO:0000256" key="4">
    <source>
        <dbReference type="ARBA" id="ARBA00023096"/>
    </source>
</evidence>
<reference evidence="9 10" key="1">
    <citation type="submission" date="2020-11" db="EMBL/GenBank/DDBJ databases">
        <title>Sulfur oxidizing isolate from Hospital Hole Sinkhole.</title>
        <authorList>
            <person name="Scott K.M."/>
        </authorList>
    </citation>
    <scope>NUCLEOTIDE SEQUENCE [LARGE SCALE GENOMIC DNA]</scope>
    <source>
        <strain evidence="9 10">HH1</strain>
    </source>
</reference>
<comment type="similarity">
    <text evidence="5">Belongs to the D-isomer specific 2-hydroxyacid dehydrogenase family. PdxB subfamily.</text>
</comment>
<dbReference type="InterPro" id="IPR006140">
    <property type="entry name" value="D-isomer_DH_NAD-bd"/>
</dbReference>